<dbReference type="AlphaFoldDB" id="A0AAV2BSC8"/>
<gene>
    <name evidence="1" type="ORF">LARSCL_LOCUS21207</name>
</gene>
<sequence>MLSFLLSYRIDLITVGCYPVWQGTWTLCAYRLHGCKFWTSSNTDGKYTKRHAVARCSFPVRCSCYVAFKIRMSNVWYFSQMSNVKKLFQYVNHCPSFVPKFVFYLL</sequence>
<keyword evidence="2" id="KW-1185">Reference proteome</keyword>
<proteinExistence type="predicted"/>
<reference evidence="1 2" key="1">
    <citation type="submission" date="2024-04" db="EMBL/GenBank/DDBJ databases">
        <authorList>
            <person name="Rising A."/>
            <person name="Reimegard J."/>
            <person name="Sonavane S."/>
            <person name="Akerstrom W."/>
            <person name="Nylinder S."/>
            <person name="Hedman E."/>
            <person name="Kallberg Y."/>
        </authorList>
    </citation>
    <scope>NUCLEOTIDE SEQUENCE [LARGE SCALE GENOMIC DNA]</scope>
</reference>
<name>A0AAV2BSC8_9ARAC</name>
<dbReference type="Proteomes" id="UP001497382">
    <property type="component" value="Unassembled WGS sequence"/>
</dbReference>
<organism evidence="1 2">
    <name type="scientific">Larinioides sclopetarius</name>
    <dbReference type="NCBI Taxonomy" id="280406"/>
    <lineage>
        <taxon>Eukaryota</taxon>
        <taxon>Metazoa</taxon>
        <taxon>Ecdysozoa</taxon>
        <taxon>Arthropoda</taxon>
        <taxon>Chelicerata</taxon>
        <taxon>Arachnida</taxon>
        <taxon>Araneae</taxon>
        <taxon>Araneomorphae</taxon>
        <taxon>Entelegynae</taxon>
        <taxon>Araneoidea</taxon>
        <taxon>Araneidae</taxon>
        <taxon>Larinioides</taxon>
    </lineage>
</organism>
<dbReference type="EMBL" id="CAXIEN010000489">
    <property type="protein sequence ID" value="CAL1299191.1"/>
    <property type="molecule type" value="Genomic_DNA"/>
</dbReference>
<evidence type="ECO:0000313" key="2">
    <source>
        <dbReference type="Proteomes" id="UP001497382"/>
    </source>
</evidence>
<protein>
    <submittedName>
        <fullName evidence="1">Uncharacterized protein</fullName>
    </submittedName>
</protein>
<evidence type="ECO:0000313" key="1">
    <source>
        <dbReference type="EMBL" id="CAL1299191.1"/>
    </source>
</evidence>
<comment type="caution">
    <text evidence="1">The sequence shown here is derived from an EMBL/GenBank/DDBJ whole genome shotgun (WGS) entry which is preliminary data.</text>
</comment>
<accession>A0AAV2BSC8</accession>